<dbReference type="RefSeq" id="WP_183727718.1">
    <property type="nucleotide sequence ID" value="NZ_JACHBW010000016.1"/>
</dbReference>
<evidence type="ECO:0000313" key="2">
    <source>
        <dbReference type="Proteomes" id="UP000571554"/>
    </source>
</evidence>
<keyword evidence="2" id="KW-1185">Reference proteome</keyword>
<protein>
    <submittedName>
        <fullName evidence="1">Uncharacterized protein</fullName>
    </submittedName>
</protein>
<dbReference type="Proteomes" id="UP000571554">
    <property type="component" value="Unassembled WGS sequence"/>
</dbReference>
<evidence type="ECO:0000313" key="1">
    <source>
        <dbReference type="EMBL" id="MBB6105172.1"/>
    </source>
</evidence>
<gene>
    <name evidence="1" type="ORF">F4827_005038</name>
</gene>
<proteinExistence type="predicted"/>
<dbReference type="EMBL" id="JACHBW010000016">
    <property type="protein sequence ID" value="MBB6105172.1"/>
    <property type="molecule type" value="Genomic_DNA"/>
</dbReference>
<comment type="caution">
    <text evidence="1">The sequence shown here is derived from an EMBL/GenBank/DDBJ whole genome shotgun (WGS) entry which is preliminary data.</text>
</comment>
<name>A0A7W9U172_9BURK</name>
<reference evidence="1 2" key="1">
    <citation type="submission" date="2020-08" db="EMBL/GenBank/DDBJ databases">
        <title>Above-ground endophytic microbial communities from plants in different locations in the United States.</title>
        <authorList>
            <person name="Frank C."/>
        </authorList>
    </citation>
    <scope>NUCLEOTIDE SEQUENCE [LARGE SCALE GENOMIC DNA]</scope>
    <source>
        <strain evidence="1 2">WP4_2_2</strain>
    </source>
</reference>
<organism evidence="1 2">
    <name type="scientific">Paraburkholderia bannensis</name>
    <dbReference type="NCBI Taxonomy" id="765414"/>
    <lineage>
        <taxon>Bacteria</taxon>
        <taxon>Pseudomonadati</taxon>
        <taxon>Pseudomonadota</taxon>
        <taxon>Betaproteobacteria</taxon>
        <taxon>Burkholderiales</taxon>
        <taxon>Burkholderiaceae</taxon>
        <taxon>Paraburkholderia</taxon>
    </lineage>
</organism>
<dbReference type="AlphaFoldDB" id="A0A7W9U172"/>
<accession>A0A7W9U172</accession>
<sequence>MSTNKPESHFPRICCNLVHTRKACPDCPGTAAEQAAQESAKQTPKMLSAKDALAAIDNFEIVGENNDSREPNNADRFMLSEFIAHCFDGYRIEESSKIAGISDAARDVLAERVRQMSDKGWTASHDDAHACGEIAAFAAVYAMPEGARDWPTEETGYGATLSEALTPDGWQPKFGERRRDLVKAGALILAEIERLDRRRRATRG</sequence>